<evidence type="ECO:0000313" key="1">
    <source>
        <dbReference type="EMBL" id="AZE45833.1"/>
    </source>
</evidence>
<dbReference type="EMBL" id="CP027753">
    <property type="protein sequence ID" value="AZE45833.1"/>
    <property type="molecule type" value="Genomic_DNA"/>
</dbReference>
<evidence type="ECO:0000313" key="2">
    <source>
        <dbReference type="Proteomes" id="UP000268048"/>
    </source>
</evidence>
<name>A0A3G7TFG6_9PSED</name>
<proteinExistence type="predicted"/>
<sequence length="43" mass="4686">MEEAGRKGGYERTSESPLLLLIGPGGAKTPIGQPVCCRQWRRS</sequence>
<gene>
    <name evidence="1" type="ORF">C4K04_0122</name>
</gene>
<dbReference type="Proteomes" id="UP000268048">
    <property type="component" value="Chromosome"/>
</dbReference>
<accession>A0A3G7TFG6</accession>
<protein>
    <submittedName>
        <fullName evidence="1">Uncharacterized protein</fullName>
    </submittedName>
</protein>
<dbReference type="AlphaFoldDB" id="A0A3G7TFG6"/>
<reference evidence="1 2" key="1">
    <citation type="submission" date="2018-03" db="EMBL/GenBank/DDBJ databases">
        <title>Diversity of phytobeneficial traits revealed by whole-genome analysis of worldwide-isolated phenazine-producing Pseudomonas spp.</title>
        <authorList>
            <person name="Biessy A."/>
            <person name="Novinscak A."/>
            <person name="Blom J."/>
            <person name="Leger G."/>
            <person name="Thomashow L.S."/>
            <person name="Cazorla F.M."/>
            <person name="Josic D."/>
            <person name="Filion M."/>
        </authorList>
    </citation>
    <scope>NUCLEOTIDE SEQUENCE [LARGE SCALE GENOMIC DNA]</scope>
    <source>
        <strain evidence="1 2">B25</strain>
    </source>
</reference>
<organism evidence="1 2">
    <name type="scientific">Pseudomonas chlororaphis</name>
    <dbReference type="NCBI Taxonomy" id="587753"/>
    <lineage>
        <taxon>Bacteria</taxon>
        <taxon>Pseudomonadati</taxon>
        <taxon>Pseudomonadota</taxon>
        <taxon>Gammaproteobacteria</taxon>
        <taxon>Pseudomonadales</taxon>
        <taxon>Pseudomonadaceae</taxon>
        <taxon>Pseudomonas</taxon>
    </lineage>
</organism>